<dbReference type="EMBL" id="CAXDID020000068">
    <property type="protein sequence ID" value="CAL6013450.1"/>
    <property type="molecule type" value="Genomic_DNA"/>
</dbReference>
<protein>
    <submittedName>
        <fullName evidence="3">Cyclin-like protein</fullName>
    </submittedName>
    <submittedName>
        <fullName evidence="4">Cyclin-like_protein</fullName>
    </submittedName>
</protein>
<reference evidence="4 5" key="2">
    <citation type="submission" date="2024-07" db="EMBL/GenBank/DDBJ databases">
        <authorList>
            <person name="Akdeniz Z."/>
        </authorList>
    </citation>
    <scope>NUCLEOTIDE SEQUENCE [LARGE SCALE GENOMIC DNA]</scope>
</reference>
<comment type="caution">
    <text evidence="3">The sequence shown here is derived from an EMBL/GenBank/DDBJ whole genome shotgun (WGS) entry which is preliminary data.</text>
</comment>
<sequence length="604" mass="68357">MSSGVAILSNVISLRPVLISLKTSFSPAYIIIACAEHQRSYDDFNNIYFNSKLQFIKEVVLSLLISKYNNQHVFNSQIVVNQYKIQTMLLLKVFAINARNAIVQELTNFPAQLNRYQKYMNFHSQYLFCAEWHTLHYIYAVLSFLLQLNQKYVPLQFSKTTQTTNLSVTDLQSAQFPSFRGISGQFFEQASTYINYAVPANSHITQTPQNKANMAKMQQIMRKVTTPQRCNQIGDSMARSQIQCSSVIDQTANNQTIIKDYALPIISELVKTDVEYLTQGLYGDPNYLENVQINNAIGAPVGLIAAENSIQRTNSQAFQRRSNVRSSSQNTRAVSQKIPPNEQLVQKDILKGIDYVCQVVFKESYCLETQFFACSLFHRVASQIQLKKSELKLLAALCVFEATKHEENYGEALGASALVAYFGDVFTVKQLVAAEVRFLDAIEWRLGISSVNARVYLRTLFRDLGMDLKSTVMASFLAEISLLDQKFLQFTGFELALAAVELAVISGYVQPFDQSVKMPKSAVNQLFLITTSANSTSIRQFDNRNQKNKEQCRKMLSGQWIEITQRGQATQIYKKYCEDSYFKVALRTPIDDIDGAVQKIIAGM</sequence>
<evidence type="ECO:0000259" key="2">
    <source>
        <dbReference type="Pfam" id="PF00134"/>
    </source>
</evidence>
<feature type="domain" description="Cyclin N-terminal" evidence="2">
    <location>
        <begin position="352"/>
        <end position="446"/>
    </location>
</feature>
<organism evidence="3">
    <name type="scientific">Hexamita inflata</name>
    <dbReference type="NCBI Taxonomy" id="28002"/>
    <lineage>
        <taxon>Eukaryota</taxon>
        <taxon>Metamonada</taxon>
        <taxon>Diplomonadida</taxon>
        <taxon>Hexamitidae</taxon>
        <taxon>Hexamitinae</taxon>
        <taxon>Hexamita</taxon>
    </lineage>
</organism>
<evidence type="ECO:0000313" key="4">
    <source>
        <dbReference type="EMBL" id="CAL6013450.1"/>
    </source>
</evidence>
<dbReference type="Proteomes" id="UP001642409">
    <property type="component" value="Unassembled WGS sequence"/>
</dbReference>
<dbReference type="EMBL" id="CATOUU010000790">
    <property type="protein sequence ID" value="CAI9948761.1"/>
    <property type="molecule type" value="Genomic_DNA"/>
</dbReference>
<name>A0AA86UED5_9EUKA</name>
<dbReference type="InterPro" id="IPR006671">
    <property type="entry name" value="Cyclin_N"/>
</dbReference>
<proteinExistence type="predicted"/>
<keyword evidence="5" id="KW-1185">Reference proteome</keyword>
<dbReference type="Gene3D" id="1.10.472.10">
    <property type="entry name" value="Cyclin-like"/>
    <property type="match status" value="2"/>
</dbReference>
<reference evidence="3" key="1">
    <citation type="submission" date="2023-06" db="EMBL/GenBank/DDBJ databases">
        <authorList>
            <person name="Kurt Z."/>
        </authorList>
    </citation>
    <scope>NUCLEOTIDE SEQUENCE</scope>
</reference>
<evidence type="ECO:0000313" key="5">
    <source>
        <dbReference type="Proteomes" id="UP001642409"/>
    </source>
</evidence>
<feature type="region of interest" description="Disordered" evidence="1">
    <location>
        <begin position="316"/>
        <end position="337"/>
    </location>
</feature>
<accession>A0AA86UED5</accession>
<dbReference type="SUPFAM" id="SSF47954">
    <property type="entry name" value="Cyclin-like"/>
    <property type="match status" value="2"/>
</dbReference>
<dbReference type="InterPro" id="IPR039361">
    <property type="entry name" value="Cyclin"/>
</dbReference>
<dbReference type="PANTHER" id="PTHR10177">
    <property type="entry name" value="CYCLINS"/>
    <property type="match status" value="1"/>
</dbReference>
<gene>
    <name evidence="4" type="ORF">HINF_LOCUS23795</name>
    <name evidence="3" type="ORF">HINF_LOCUS36406</name>
</gene>
<dbReference type="AlphaFoldDB" id="A0AA86UED5"/>
<dbReference type="Pfam" id="PF00134">
    <property type="entry name" value="Cyclin_N"/>
    <property type="match status" value="1"/>
</dbReference>
<feature type="compositionally biased region" description="Low complexity" evidence="1">
    <location>
        <begin position="319"/>
        <end position="332"/>
    </location>
</feature>
<evidence type="ECO:0000313" key="3">
    <source>
        <dbReference type="EMBL" id="CAI9948761.1"/>
    </source>
</evidence>
<dbReference type="InterPro" id="IPR036915">
    <property type="entry name" value="Cyclin-like_sf"/>
</dbReference>
<evidence type="ECO:0000256" key="1">
    <source>
        <dbReference type="SAM" id="MobiDB-lite"/>
    </source>
</evidence>